<dbReference type="OrthoDB" id="411361at2"/>
<name>A0A135L108_9BACI</name>
<dbReference type="InterPro" id="IPR011050">
    <property type="entry name" value="Pectin_lyase_fold/virulence"/>
</dbReference>
<proteinExistence type="predicted"/>
<sequence length="566" mass="61134">MNKRWRNRFLFLMLVVCLLGIVQFVQVYANAEKPIAIVSNLSDLQMAIEKAEDGDVIAIDAGMNILEDAIIGDSNKTITLRRNSNTSLIYVKSGYNILFRNLVFDGVGISSQYPFIDISNNVTFDNVVFKNFASSSNGGVISAASGEIYFSNCTFENNKALNGGHVAISGDAILSFDSCSFIDGNATENGGAIYNGVSSSTVNITKSTITQNEAGNVGGGVYNHGAMTISETKLYGNIASIGGSEIANVGWMGFDDSDAALQELYGNDERINPIGWFADYSDGEPYTRYLQLEYELLPTEVILAPSSLGTAGDSKIIGLEAGKHYTVTLDDTIHYVKGDGSLTTNESEGDALEGTEIIGLTNGLTYLVEEYTPIVEEPTDETPVDEEPPADEQPNDKEEPNDTEQDVSSDDQNQDENASDSQNGKILSEQEHSSSLNADISDINPNSTVNNYFYSDNGSSYTRENSTQLPYSGALPSNNGQPSINIEPGNPIEFEVNDEGVSININVNVGADDSDDSEAIEQPYIQELVASERIEPIQEESSGMPWMEVIKIGLLLGILGIILKKA</sequence>
<evidence type="ECO:0000313" key="2">
    <source>
        <dbReference type="EMBL" id="KXG42664.1"/>
    </source>
</evidence>
<evidence type="ECO:0000256" key="1">
    <source>
        <dbReference type="SAM" id="MobiDB-lite"/>
    </source>
</evidence>
<dbReference type="AlphaFoldDB" id="A0A135L108"/>
<dbReference type="STRING" id="1413211.U473_00330"/>
<organism evidence="2 3">
    <name type="scientific">Tepidibacillus decaturensis</name>
    <dbReference type="NCBI Taxonomy" id="1413211"/>
    <lineage>
        <taxon>Bacteria</taxon>
        <taxon>Bacillati</taxon>
        <taxon>Bacillota</taxon>
        <taxon>Bacilli</taxon>
        <taxon>Bacillales</taxon>
        <taxon>Bacillaceae</taxon>
        <taxon>Tepidibacillus</taxon>
    </lineage>
</organism>
<comment type="caution">
    <text evidence="2">The sequence shown here is derived from an EMBL/GenBank/DDBJ whole genome shotgun (WGS) entry which is preliminary data.</text>
</comment>
<feature type="region of interest" description="Disordered" evidence="1">
    <location>
        <begin position="377"/>
        <end position="424"/>
    </location>
</feature>
<dbReference type="Gene3D" id="2.160.20.10">
    <property type="entry name" value="Single-stranded right-handed beta-helix, Pectin lyase-like"/>
    <property type="match status" value="1"/>
</dbReference>
<evidence type="ECO:0000313" key="3">
    <source>
        <dbReference type="Proteomes" id="UP000070352"/>
    </source>
</evidence>
<dbReference type="Proteomes" id="UP000070352">
    <property type="component" value="Unassembled WGS sequence"/>
</dbReference>
<accession>A0A135L108</accession>
<evidence type="ECO:0008006" key="4">
    <source>
        <dbReference type="Google" id="ProtNLM"/>
    </source>
</evidence>
<reference evidence="2 3" key="1">
    <citation type="submission" date="2016-02" db="EMBL/GenBank/DDBJ databases">
        <title>Draft Genome for Tepidibacillus decaturensis nov. sp. Strain Z9, an Anaerobic, Moderately Thermophilic and Heterotrophic Bacterium from Deep Subsurface of the Illinois Basin, USA.</title>
        <authorList>
            <person name="Dong Y."/>
            <person name="Chang J.Y."/>
            <person name="Sanford R."/>
            <person name="Fouke B.W."/>
        </authorList>
    </citation>
    <scope>NUCLEOTIDE SEQUENCE [LARGE SCALE GENOMIC DNA]</scope>
    <source>
        <strain evidence="2 3">Z9</strain>
    </source>
</reference>
<protein>
    <recommendedName>
        <fullName evidence="4">Right handed beta helix domain-containing protein</fullName>
    </recommendedName>
</protein>
<dbReference type="SUPFAM" id="SSF51126">
    <property type="entry name" value="Pectin lyase-like"/>
    <property type="match status" value="1"/>
</dbReference>
<keyword evidence="3" id="KW-1185">Reference proteome</keyword>
<gene>
    <name evidence="2" type="ORF">U473_00330</name>
</gene>
<feature type="compositionally biased region" description="Acidic residues" evidence="1">
    <location>
        <begin position="401"/>
        <end position="418"/>
    </location>
</feature>
<dbReference type="RefSeq" id="WP_068722336.1">
    <property type="nucleotide sequence ID" value="NZ_LSKU01000001.1"/>
</dbReference>
<feature type="compositionally biased region" description="Acidic residues" evidence="1">
    <location>
        <begin position="377"/>
        <end position="390"/>
    </location>
</feature>
<dbReference type="EMBL" id="LSKU01000001">
    <property type="protein sequence ID" value="KXG42664.1"/>
    <property type="molecule type" value="Genomic_DNA"/>
</dbReference>
<dbReference type="InterPro" id="IPR012334">
    <property type="entry name" value="Pectin_lyas_fold"/>
</dbReference>